<evidence type="ECO:0000313" key="6">
    <source>
        <dbReference type="EMBL" id="SIT31180.1"/>
    </source>
</evidence>
<evidence type="ECO:0000256" key="1">
    <source>
        <dbReference type="ARBA" id="ARBA00004613"/>
    </source>
</evidence>
<keyword evidence="7" id="KW-1185">Reference proteome</keyword>
<feature type="domain" description="Carbohydrate-binding module family 96" evidence="5">
    <location>
        <begin position="71"/>
        <end position="243"/>
    </location>
</feature>
<keyword evidence="2" id="KW-0964">Secreted</keyword>
<organism evidence="6 7">
    <name type="scientific">Filimonas lacunae</name>
    <dbReference type="NCBI Taxonomy" id="477680"/>
    <lineage>
        <taxon>Bacteria</taxon>
        <taxon>Pseudomonadati</taxon>
        <taxon>Bacteroidota</taxon>
        <taxon>Chitinophagia</taxon>
        <taxon>Chitinophagales</taxon>
        <taxon>Chitinophagaceae</taxon>
        <taxon>Filimonas</taxon>
    </lineage>
</organism>
<comment type="subcellular location">
    <subcellularLocation>
        <location evidence="1">Secreted</location>
    </subcellularLocation>
</comment>
<dbReference type="KEGG" id="fln:FLA_0359"/>
<dbReference type="STRING" id="477680.SAMN05421788_11098"/>
<proteinExistence type="predicted"/>
<sequence length="247" mass="27184">MKGSILLLAFTSFSFTLGAFTCSKSSDNPNRSIPNDSTSTIDSVIDSSITNVPVTFIFQADSTDIDDVHLDYYINNDGNNNANGGSLNELPIYTWTVNGNLVMGRALLRFNLDKIPDSVEITSAKLSLYGMPANFPSISIPQGNYGDNAVLLQRVTSPWNEYTATWNNQPTTTTVGQLTLAGTSNTWGYDINGVDVTSLIQDMKEGDNYGFCIKLETEKAYRSIGFLSSEYADSTKRPKLELTYKRK</sequence>
<feature type="signal peptide" evidence="4">
    <location>
        <begin position="1"/>
        <end position="19"/>
    </location>
</feature>
<dbReference type="Pfam" id="PF24517">
    <property type="entry name" value="CBM96"/>
    <property type="match status" value="1"/>
</dbReference>
<evidence type="ECO:0000313" key="7">
    <source>
        <dbReference type="Proteomes" id="UP000186917"/>
    </source>
</evidence>
<dbReference type="NCBIfam" id="NF033679">
    <property type="entry name" value="DNRLRE_dom"/>
    <property type="match status" value="1"/>
</dbReference>
<gene>
    <name evidence="6" type="ORF">SAMN05421788_11098</name>
</gene>
<keyword evidence="3 4" id="KW-0732">Signal</keyword>
<feature type="chain" id="PRO_5030022643" description="Carbohydrate-binding module family 96 domain-containing protein" evidence="4">
    <location>
        <begin position="20"/>
        <end position="247"/>
    </location>
</feature>
<dbReference type="InterPro" id="IPR055372">
    <property type="entry name" value="CBM96"/>
</dbReference>
<dbReference type="Proteomes" id="UP000186917">
    <property type="component" value="Unassembled WGS sequence"/>
</dbReference>
<evidence type="ECO:0000256" key="4">
    <source>
        <dbReference type="SAM" id="SignalP"/>
    </source>
</evidence>
<evidence type="ECO:0000259" key="5">
    <source>
        <dbReference type="Pfam" id="PF24517"/>
    </source>
</evidence>
<dbReference type="RefSeq" id="WP_076381682.1">
    <property type="nucleotide sequence ID" value="NZ_AP017422.1"/>
</dbReference>
<dbReference type="AlphaFoldDB" id="A0A173MA33"/>
<evidence type="ECO:0000256" key="2">
    <source>
        <dbReference type="ARBA" id="ARBA00022525"/>
    </source>
</evidence>
<reference evidence="7" key="1">
    <citation type="submission" date="2017-01" db="EMBL/GenBank/DDBJ databases">
        <authorList>
            <person name="Varghese N."/>
            <person name="Submissions S."/>
        </authorList>
    </citation>
    <scope>NUCLEOTIDE SEQUENCE [LARGE SCALE GENOMIC DNA]</scope>
    <source>
        <strain evidence="7">DSM 21054</strain>
    </source>
</reference>
<dbReference type="OrthoDB" id="642527at2"/>
<dbReference type="GO" id="GO:0005576">
    <property type="term" value="C:extracellular region"/>
    <property type="evidence" value="ECO:0007669"/>
    <property type="project" value="UniProtKB-SubCell"/>
</dbReference>
<name>A0A173MA33_9BACT</name>
<dbReference type="EMBL" id="FTOR01000010">
    <property type="protein sequence ID" value="SIT31180.1"/>
    <property type="molecule type" value="Genomic_DNA"/>
</dbReference>
<protein>
    <recommendedName>
        <fullName evidence="5">Carbohydrate-binding module family 96 domain-containing protein</fullName>
    </recommendedName>
</protein>
<evidence type="ECO:0000256" key="3">
    <source>
        <dbReference type="ARBA" id="ARBA00022729"/>
    </source>
</evidence>
<accession>A0A173MA33</accession>